<evidence type="ECO:0000313" key="1">
    <source>
        <dbReference type="EMBL" id="OXV11539.1"/>
    </source>
</evidence>
<protein>
    <submittedName>
        <fullName evidence="1">Uncharacterized protein</fullName>
    </submittedName>
</protein>
<accession>A0A232M580</accession>
<name>A0A232M580_9EURO</name>
<gene>
    <name evidence="1" type="ORF">Egran_00701</name>
</gene>
<dbReference type="OrthoDB" id="3223416at2759"/>
<dbReference type="Proteomes" id="UP000243515">
    <property type="component" value="Unassembled WGS sequence"/>
</dbReference>
<comment type="caution">
    <text evidence="1">The sequence shown here is derived from an EMBL/GenBank/DDBJ whole genome shotgun (WGS) entry which is preliminary data.</text>
</comment>
<dbReference type="AlphaFoldDB" id="A0A232M580"/>
<proteinExistence type="predicted"/>
<reference evidence="1 2" key="1">
    <citation type="journal article" date="2015" name="Environ. Microbiol.">
        <title>Metagenome sequence of Elaphomyces granulatus from sporocarp tissue reveals Ascomycota ectomycorrhizal fingerprints of genome expansion and a Proteobacteria-rich microbiome.</title>
        <authorList>
            <person name="Quandt C.A."/>
            <person name="Kohler A."/>
            <person name="Hesse C.N."/>
            <person name="Sharpton T.J."/>
            <person name="Martin F."/>
            <person name="Spatafora J.W."/>
        </authorList>
    </citation>
    <scope>NUCLEOTIDE SEQUENCE [LARGE SCALE GENOMIC DNA]</scope>
    <source>
        <strain evidence="1 2">OSC145934</strain>
    </source>
</reference>
<organism evidence="1 2">
    <name type="scientific">Elaphomyces granulatus</name>
    <dbReference type="NCBI Taxonomy" id="519963"/>
    <lineage>
        <taxon>Eukaryota</taxon>
        <taxon>Fungi</taxon>
        <taxon>Dikarya</taxon>
        <taxon>Ascomycota</taxon>
        <taxon>Pezizomycotina</taxon>
        <taxon>Eurotiomycetes</taxon>
        <taxon>Eurotiomycetidae</taxon>
        <taxon>Eurotiales</taxon>
        <taxon>Elaphomycetaceae</taxon>
        <taxon>Elaphomyces</taxon>
    </lineage>
</organism>
<evidence type="ECO:0000313" key="2">
    <source>
        <dbReference type="Proteomes" id="UP000243515"/>
    </source>
</evidence>
<dbReference type="EMBL" id="NPHW01002425">
    <property type="protein sequence ID" value="OXV11539.1"/>
    <property type="molecule type" value="Genomic_DNA"/>
</dbReference>
<keyword evidence="2" id="KW-1185">Reference proteome</keyword>
<sequence length="181" mass="18614">MALLGLASVTTTLCQPSTKPVPVPSVPSTLNITTLTAENGFSVLECWSLVPGFTTSHQAGTSGAASIGIGELGSSTANATFSIIPARFNGGLHNAPAAQWVIFLSGLAHITLPNSTDKASIQGGKHGTILALDTSDVSNGHITDYPTDEVTTAVQIPLEDGKIPGHVKLHNGSCTPQEQNF</sequence>